<evidence type="ECO:0000256" key="1">
    <source>
        <dbReference type="SAM" id="Phobius"/>
    </source>
</evidence>
<protein>
    <recommendedName>
        <fullName evidence="4">DUF2530 domain-containing protein</fullName>
    </recommendedName>
</protein>
<sequence length="72" mass="7858">MDPDRYGTRPRWQTLALGLPPAVLLLAIGVWWTLLSWGVIGDQTSQAFSIVGPIFAGLGVALGWVVLNRGRR</sequence>
<organism evidence="2 3">
    <name type="scientific">Nocardioides ginsengisoli</name>
    <dbReference type="NCBI Taxonomy" id="363868"/>
    <lineage>
        <taxon>Bacteria</taxon>
        <taxon>Bacillati</taxon>
        <taxon>Actinomycetota</taxon>
        <taxon>Actinomycetes</taxon>
        <taxon>Propionibacteriales</taxon>
        <taxon>Nocardioidaceae</taxon>
        <taxon>Nocardioides</taxon>
    </lineage>
</organism>
<accession>A0ABW3VUU2</accession>
<evidence type="ECO:0000313" key="3">
    <source>
        <dbReference type="Proteomes" id="UP001597229"/>
    </source>
</evidence>
<keyword evidence="1" id="KW-0472">Membrane</keyword>
<name>A0ABW3VUU2_9ACTN</name>
<dbReference type="Proteomes" id="UP001597229">
    <property type="component" value="Unassembled WGS sequence"/>
</dbReference>
<reference evidence="3" key="1">
    <citation type="journal article" date="2019" name="Int. J. Syst. Evol. Microbiol.">
        <title>The Global Catalogue of Microorganisms (GCM) 10K type strain sequencing project: providing services to taxonomists for standard genome sequencing and annotation.</title>
        <authorList>
            <consortium name="The Broad Institute Genomics Platform"/>
            <consortium name="The Broad Institute Genome Sequencing Center for Infectious Disease"/>
            <person name="Wu L."/>
            <person name="Ma J."/>
        </authorList>
    </citation>
    <scope>NUCLEOTIDE SEQUENCE [LARGE SCALE GENOMIC DNA]</scope>
    <source>
        <strain evidence="3">CCUG 52478</strain>
    </source>
</reference>
<keyword evidence="3" id="KW-1185">Reference proteome</keyword>
<gene>
    <name evidence="2" type="ORF">ACFQ3F_01920</name>
</gene>
<feature type="transmembrane region" description="Helical" evidence="1">
    <location>
        <begin position="12"/>
        <end position="34"/>
    </location>
</feature>
<proteinExistence type="predicted"/>
<keyword evidence="1" id="KW-1133">Transmembrane helix</keyword>
<comment type="caution">
    <text evidence="2">The sequence shown here is derived from an EMBL/GenBank/DDBJ whole genome shotgun (WGS) entry which is preliminary data.</text>
</comment>
<feature type="transmembrane region" description="Helical" evidence="1">
    <location>
        <begin position="46"/>
        <end position="67"/>
    </location>
</feature>
<evidence type="ECO:0000313" key="2">
    <source>
        <dbReference type="EMBL" id="MFD1246535.1"/>
    </source>
</evidence>
<keyword evidence="1" id="KW-0812">Transmembrane</keyword>
<dbReference type="EMBL" id="JBHTLX010000004">
    <property type="protein sequence ID" value="MFD1246535.1"/>
    <property type="molecule type" value="Genomic_DNA"/>
</dbReference>
<dbReference type="RefSeq" id="WP_367920076.1">
    <property type="nucleotide sequence ID" value="NZ_BAABAC010000025.1"/>
</dbReference>
<evidence type="ECO:0008006" key="4">
    <source>
        <dbReference type="Google" id="ProtNLM"/>
    </source>
</evidence>